<dbReference type="Proteomes" id="UP000247498">
    <property type="component" value="Unassembled WGS sequence"/>
</dbReference>
<feature type="compositionally biased region" description="Pro residues" evidence="1">
    <location>
        <begin position="37"/>
        <end position="57"/>
    </location>
</feature>
<evidence type="ECO:0000256" key="2">
    <source>
        <dbReference type="SAM" id="SignalP"/>
    </source>
</evidence>
<feature type="region of interest" description="Disordered" evidence="1">
    <location>
        <begin position="34"/>
        <end position="60"/>
    </location>
</feature>
<evidence type="ECO:0008006" key="5">
    <source>
        <dbReference type="Google" id="ProtNLM"/>
    </source>
</evidence>
<reference evidence="3 4" key="1">
    <citation type="journal article" date="2018" name="Sci. Rep.">
        <title>Raphidocelis subcapitata (=Pseudokirchneriella subcapitata) provides an insight into genome evolution and environmental adaptations in the Sphaeropleales.</title>
        <authorList>
            <person name="Suzuki S."/>
            <person name="Yamaguchi H."/>
            <person name="Nakajima N."/>
            <person name="Kawachi M."/>
        </authorList>
    </citation>
    <scope>NUCLEOTIDE SEQUENCE [LARGE SCALE GENOMIC DNA]</scope>
    <source>
        <strain evidence="3 4">NIES-35</strain>
    </source>
</reference>
<proteinExistence type="predicted"/>
<feature type="chain" id="PRO_5016003711" description="Gamma-glutamylcyclotransferase" evidence="2">
    <location>
        <begin position="30"/>
        <end position="408"/>
    </location>
</feature>
<gene>
    <name evidence="3" type="ORF">Rsub_05653</name>
</gene>
<feature type="signal peptide" evidence="2">
    <location>
        <begin position="1"/>
        <end position="29"/>
    </location>
</feature>
<dbReference type="OrthoDB" id="544697at2759"/>
<organism evidence="3 4">
    <name type="scientific">Raphidocelis subcapitata</name>
    <dbReference type="NCBI Taxonomy" id="307507"/>
    <lineage>
        <taxon>Eukaryota</taxon>
        <taxon>Viridiplantae</taxon>
        <taxon>Chlorophyta</taxon>
        <taxon>core chlorophytes</taxon>
        <taxon>Chlorophyceae</taxon>
        <taxon>CS clade</taxon>
        <taxon>Sphaeropleales</taxon>
        <taxon>Selenastraceae</taxon>
        <taxon>Raphidocelis</taxon>
    </lineage>
</organism>
<name>A0A2V0P2C2_9CHLO</name>
<feature type="region of interest" description="Disordered" evidence="1">
    <location>
        <begin position="270"/>
        <end position="294"/>
    </location>
</feature>
<dbReference type="InParanoid" id="A0A2V0P2C2"/>
<protein>
    <recommendedName>
        <fullName evidence="5">Gamma-glutamylcyclotransferase</fullName>
    </recommendedName>
</protein>
<sequence>MPQRHRGCLLIPLLAVVLAAAAAPRPAAALRALRADAPPPGPPPGPAPAPTPAPAPSAPAAAPAAPAAVHFVFGYGSLLSRDSTARSNCQLSGLSEDNISGLEKLLALGGFNFSAIIDRCHVKGERAVRVKGLQRGWFAPVTNTKTAPSNPFPGSAFNQRWTALGAEEKPGAEVTGLVYEIDDQAFANTMEREKMGGYEVKFIPAGDIAVLHGKPLPPDAKVAAFVSPPNAAPPADGAAAAAAAAGAAAADATSSGAAAADATGTAAAAAAPNASGGGAAANATGGAPAPGTAAPAAAASRAPASADAPIPLSYIDVWIGGASELQNRMGLSGEAYRNASGGRYGSFVEETLKTTAGWAPFIVNDREQPLRPYETNYLGAIDDALYTFVDHSVLAAMRYPGSPPAPQR</sequence>
<accession>A0A2V0P2C2</accession>
<evidence type="ECO:0000313" key="3">
    <source>
        <dbReference type="EMBL" id="GBF93042.1"/>
    </source>
</evidence>
<keyword evidence="4" id="KW-1185">Reference proteome</keyword>
<evidence type="ECO:0000256" key="1">
    <source>
        <dbReference type="SAM" id="MobiDB-lite"/>
    </source>
</evidence>
<dbReference type="AlphaFoldDB" id="A0A2V0P2C2"/>
<evidence type="ECO:0000313" key="4">
    <source>
        <dbReference type="Proteomes" id="UP000247498"/>
    </source>
</evidence>
<dbReference type="EMBL" id="BDRX01000037">
    <property type="protein sequence ID" value="GBF93042.1"/>
    <property type="molecule type" value="Genomic_DNA"/>
</dbReference>
<comment type="caution">
    <text evidence="3">The sequence shown here is derived from an EMBL/GenBank/DDBJ whole genome shotgun (WGS) entry which is preliminary data.</text>
</comment>
<keyword evidence="2" id="KW-0732">Signal</keyword>